<keyword evidence="4" id="KW-1185">Reference proteome</keyword>
<evidence type="ECO:0000256" key="2">
    <source>
        <dbReference type="SAM" id="Phobius"/>
    </source>
</evidence>
<gene>
    <name evidence="3" type="ORF">I601_0525</name>
</gene>
<dbReference type="PATRIC" id="fig|1300347.3.peg.526"/>
<evidence type="ECO:0000313" key="4">
    <source>
        <dbReference type="Proteomes" id="UP000077868"/>
    </source>
</evidence>
<organism evidence="3 4">
    <name type="scientific">Nocardioides dokdonensis FR1436</name>
    <dbReference type="NCBI Taxonomy" id="1300347"/>
    <lineage>
        <taxon>Bacteria</taxon>
        <taxon>Bacillati</taxon>
        <taxon>Actinomycetota</taxon>
        <taxon>Actinomycetes</taxon>
        <taxon>Propionibacteriales</taxon>
        <taxon>Nocardioidaceae</taxon>
        <taxon>Nocardioides</taxon>
    </lineage>
</organism>
<protein>
    <submittedName>
        <fullName evidence="3">Uncharacterized protein</fullName>
    </submittedName>
</protein>
<evidence type="ECO:0000256" key="1">
    <source>
        <dbReference type="SAM" id="MobiDB-lite"/>
    </source>
</evidence>
<dbReference type="KEGG" id="ndk:I601_0525"/>
<dbReference type="AlphaFoldDB" id="A0A1A9GFA4"/>
<name>A0A1A9GFA4_9ACTN</name>
<keyword evidence="2" id="KW-1133">Transmembrane helix</keyword>
<accession>A0A1A9GFA4</accession>
<feature type="transmembrane region" description="Helical" evidence="2">
    <location>
        <begin position="27"/>
        <end position="48"/>
    </location>
</feature>
<keyword evidence="2" id="KW-0812">Transmembrane</keyword>
<keyword evidence="2" id="KW-0472">Membrane</keyword>
<dbReference type="RefSeq" id="WP_068106047.1">
    <property type="nucleotide sequence ID" value="NZ_CP015079.1"/>
</dbReference>
<dbReference type="STRING" id="1300347.I601_0525"/>
<evidence type="ECO:0000313" key="3">
    <source>
        <dbReference type="EMBL" id="ANH36977.1"/>
    </source>
</evidence>
<sequence>MDETQVNQPSHPDGPDGPVRTSGRGPLTWLVAALAVVVILVVSAIALLGGDDAEVPLADETGVASQEGDEDADDQPSVTRLETAEETGRCMLPTAEALAEQPLALEGTVVGVEDGVAVLDPEEFFAGRATDRVEVVAPTESDRALLGSVELEEGSRYLVAAADGRVVGCGLSGPAEPELAELYAEAFHR</sequence>
<feature type="region of interest" description="Disordered" evidence="1">
    <location>
        <begin position="1"/>
        <end position="21"/>
    </location>
</feature>
<reference evidence="3 4" key="1">
    <citation type="submission" date="2016-03" db="EMBL/GenBank/DDBJ databases">
        <title>Complete genome sequence of a soil Actinobacterium, Nocardioides dokdonensis FR1436.</title>
        <authorList>
            <person name="Kwon S.-K."/>
            <person name="Kim K."/>
            <person name="Kim J.F."/>
        </authorList>
    </citation>
    <scope>NUCLEOTIDE SEQUENCE [LARGE SCALE GENOMIC DNA]</scope>
    <source>
        <strain evidence="3 4">FR1436</strain>
    </source>
</reference>
<proteinExistence type="predicted"/>
<feature type="compositionally biased region" description="Polar residues" evidence="1">
    <location>
        <begin position="1"/>
        <end position="10"/>
    </location>
</feature>
<dbReference type="OrthoDB" id="5117757at2"/>
<dbReference type="EMBL" id="CP015079">
    <property type="protein sequence ID" value="ANH36977.1"/>
    <property type="molecule type" value="Genomic_DNA"/>
</dbReference>
<dbReference type="Proteomes" id="UP000077868">
    <property type="component" value="Chromosome"/>
</dbReference>